<protein>
    <submittedName>
        <fullName evidence="1">Uncharacterized protein</fullName>
    </submittedName>
</protein>
<accession>A0ABD1DFW4</accession>
<reference evidence="1 2" key="1">
    <citation type="submission" date="2024-05" db="EMBL/GenBank/DDBJ databases">
        <title>Culex pipiens pipiens assembly and annotation.</title>
        <authorList>
            <person name="Alout H."/>
            <person name="Durand T."/>
        </authorList>
    </citation>
    <scope>NUCLEOTIDE SEQUENCE [LARGE SCALE GENOMIC DNA]</scope>
    <source>
        <strain evidence="1">HA-2024</strain>
        <tissue evidence="1">Whole body</tissue>
    </source>
</reference>
<comment type="caution">
    <text evidence="1">The sequence shown here is derived from an EMBL/GenBank/DDBJ whole genome shotgun (WGS) entry which is preliminary data.</text>
</comment>
<keyword evidence="2" id="KW-1185">Reference proteome</keyword>
<dbReference type="AlphaFoldDB" id="A0ABD1DFW4"/>
<evidence type="ECO:0000313" key="2">
    <source>
        <dbReference type="Proteomes" id="UP001562425"/>
    </source>
</evidence>
<dbReference type="PROSITE" id="PS50092">
    <property type="entry name" value="TSP1"/>
    <property type="match status" value="1"/>
</dbReference>
<dbReference type="Proteomes" id="UP001562425">
    <property type="component" value="Unassembled WGS sequence"/>
</dbReference>
<dbReference type="SMART" id="SM00209">
    <property type="entry name" value="TSP1"/>
    <property type="match status" value="1"/>
</dbReference>
<dbReference type="InterPro" id="IPR000884">
    <property type="entry name" value="TSP1_rpt"/>
</dbReference>
<dbReference type="InterPro" id="IPR036383">
    <property type="entry name" value="TSP1_rpt_sf"/>
</dbReference>
<dbReference type="Gene3D" id="2.20.100.10">
    <property type="entry name" value="Thrombospondin type-1 (TSP1) repeat"/>
    <property type="match status" value="1"/>
</dbReference>
<proteinExistence type="predicted"/>
<sequence>MNAILNLICNLIDIFARNLPLVEEPPFKEAVVFVPEFVKERGFLATLFGKDASGGVRRWSTWSTWSACTAKCVQVRRRVCRTQSLEYYDKALVKHHQVMDDGDGQDQGPDQSSFGCHGKDMQSIVCRGGDCEIDETGECVGEVAGDVFS</sequence>
<name>A0ABD1DFW4_CULPP</name>
<dbReference type="SUPFAM" id="SSF82895">
    <property type="entry name" value="TSP-1 type 1 repeat"/>
    <property type="match status" value="1"/>
</dbReference>
<evidence type="ECO:0000313" key="1">
    <source>
        <dbReference type="EMBL" id="KAL1398458.1"/>
    </source>
</evidence>
<organism evidence="1 2">
    <name type="scientific">Culex pipiens pipiens</name>
    <name type="common">Northern house mosquito</name>
    <dbReference type="NCBI Taxonomy" id="38569"/>
    <lineage>
        <taxon>Eukaryota</taxon>
        <taxon>Metazoa</taxon>
        <taxon>Ecdysozoa</taxon>
        <taxon>Arthropoda</taxon>
        <taxon>Hexapoda</taxon>
        <taxon>Insecta</taxon>
        <taxon>Pterygota</taxon>
        <taxon>Neoptera</taxon>
        <taxon>Endopterygota</taxon>
        <taxon>Diptera</taxon>
        <taxon>Nematocera</taxon>
        <taxon>Culicoidea</taxon>
        <taxon>Culicidae</taxon>
        <taxon>Culicinae</taxon>
        <taxon>Culicini</taxon>
        <taxon>Culex</taxon>
        <taxon>Culex</taxon>
    </lineage>
</organism>
<dbReference type="EMBL" id="JBEHCU010005889">
    <property type="protein sequence ID" value="KAL1398458.1"/>
    <property type="molecule type" value="Genomic_DNA"/>
</dbReference>
<gene>
    <name evidence="1" type="ORF">pipiens_008951</name>
</gene>